<dbReference type="InterPro" id="IPR058980">
    <property type="entry name" value="Glyco_transf_N"/>
</dbReference>
<evidence type="ECO:0000256" key="3">
    <source>
        <dbReference type="RuleBase" id="RU003718"/>
    </source>
</evidence>
<dbReference type="InterPro" id="IPR035595">
    <property type="entry name" value="UDP_glycos_trans_CS"/>
</dbReference>
<dbReference type="SUPFAM" id="SSF53756">
    <property type="entry name" value="UDP-Glycosyltransferase/glycogen phosphorylase"/>
    <property type="match status" value="1"/>
</dbReference>
<gene>
    <name evidence="6" type="ORF">PVL29_006933</name>
</gene>
<comment type="caution">
    <text evidence="6">The sequence shown here is derived from an EMBL/GenBank/DDBJ whole genome shotgun (WGS) entry which is preliminary data.</text>
</comment>
<dbReference type="Pfam" id="PF00201">
    <property type="entry name" value="UDPGT"/>
    <property type="match status" value="1"/>
</dbReference>
<dbReference type="GO" id="GO:0080043">
    <property type="term" value="F:quercetin 3-O-glucosyltransferase activity"/>
    <property type="evidence" value="ECO:0007669"/>
    <property type="project" value="TreeGrafter"/>
</dbReference>
<dbReference type="PANTHER" id="PTHR11926:SF1560">
    <property type="entry name" value="UDP-GLYCOSYLTRANSFERASE 74E1-RELATED"/>
    <property type="match status" value="1"/>
</dbReference>
<dbReference type="PROSITE" id="PS00375">
    <property type="entry name" value="UDPGT"/>
    <property type="match status" value="1"/>
</dbReference>
<dbReference type="Proteomes" id="UP001168098">
    <property type="component" value="Unassembled WGS sequence"/>
</dbReference>
<name>A0AA39E031_VITRO</name>
<evidence type="ECO:0000256" key="4">
    <source>
        <dbReference type="RuleBase" id="RU362057"/>
    </source>
</evidence>
<dbReference type="PANTHER" id="PTHR11926">
    <property type="entry name" value="GLUCOSYL/GLUCURONOSYL TRANSFERASES"/>
    <property type="match status" value="1"/>
</dbReference>
<dbReference type="CDD" id="cd03784">
    <property type="entry name" value="GT1_Gtf-like"/>
    <property type="match status" value="1"/>
</dbReference>
<sequence>MERGERVSETQIMVLPYPSQGHINPMLQFSRRLASKGPRVTLVIPTASIYNAQASSINIEIIYEGLEKRKEEERTEDYVERFRMVASQSLAEHIKKHTHQDGHSAKILVYDSFMPWAQDVATRLGLDGAAFFTQSCAVSAIYYLVNQGALNVPLEGEVASKPWMPVLCINDLPSIINGKSSDTAALSFLLNQYSNFQKVKQILFNTFDKLEDEVINWMASQRPIKAIGPTVPSMYLDKMLEDDRDYGLSLFKQNADSCITWLDTKGSGSVVHVSFGSMASQGKEQMEELAWVLKKSSTLFMWVVRESEEKKIPSNFLEETSERGLVVSWCPQLEVLAHKAVGCFLTHCGWNSTLEALSLGVPMIAMPQFLDETTNARFVEDVWRVGVRVKADEKGIDKKEEIEMCIREIMEGERGNEMKTNAQRWRELAKEAVTEGGSSFKNIEEFVTEILCS</sequence>
<keyword evidence="2 3" id="KW-0808">Transferase</keyword>
<dbReference type="AlphaFoldDB" id="A0AA39E031"/>
<reference evidence="6 7" key="1">
    <citation type="journal article" date="2023" name="BMC Biotechnol.">
        <title>Vitis rotundifolia cv Carlos genome sequencing.</title>
        <authorList>
            <person name="Huff M."/>
            <person name="Hulse-Kemp A."/>
            <person name="Scheffler B."/>
            <person name="Youngblood R."/>
            <person name="Simpson S."/>
            <person name="Babiker E."/>
            <person name="Staton M."/>
        </authorList>
    </citation>
    <scope>NUCLEOTIDE SEQUENCE [LARGE SCALE GENOMIC DNA]</scope>
    <source>
        <tissue evidence="6">Leaf</tissue>
    </source>
</reference>
<dbReference type="Pfam" id="PF26168">
    <property type="entry name" value="Glyco_transf_N"/>
    <property type="match status" value="1"/>
</dbReference>
<evidence type="ECO:0000313" key="7">
    <source>
        <dbReference type="Proteomes" id="UP001168098"/>
    </source>
</evidence>
<keyword evidence="3" id="KW-0328">Glycosyltransferase</keyword>
<accession>A0AA39E031</accession>
<organism evidence="6 7">
    <name type="scientific">Vitis rotundifolia</name>
    <name type="common">Muscadine grape</name>
    <dbReference type="NCBI Taxonomy" id="103349"/>
    <lineage>
        <taxon>Eukaryota</taxon>
        <taxon>Viridiplantae</taxon>
        <taxon>Streptophyta</taxon>
        <taxon>Embryophyta</taxon>
        <taxon>Tracheophyta</taxon>
        <taxon>Spermatophyta</taxon>
        <taxon>Magnoliopsida</taxon>
        <taxon>eudicotyledons</taxon>
        <taxon>Gunneridae</taxon>
        <taxon>Pentapetalae</taxon>
        <taxon>rosids</taxon>
        <taxon>Vitales</taxon>
        <taxon>Vitaceae</taxon>
        <taxon>Viteae</taxon>
        <taxon>Vitis</taxon>
    </lineage>
</organism>
<dbReference type="Gene3D" id="3.40.50.2000">
    <property type="entry name" value="Glycogen Phosphorylase B"/>
    <property type="match status" value="2"/>
</dbReference>
<proteinExistence type="inferred from homology"/>
<evidence type="ECO:0000256" key="1">
    <source>
        <dbReference type="ARBA" id="ARBA00009995"/>
    </source>
</evidence>
<keyword evidence="7" id="KW-1185">Reference proteome</keyword>
<protein>
    <recommendedName>
        <fullName evidence="4">Glycosyltransferase</fullName>
        <ecNumber evidence="4">2.4.1.-</ecNumber>
    </recommendedName>
</protein>
<dbReference type="EC" id="2.4.1.-" evidence="4"/>
<dbReference type="FunFam" id="3.40.50.2000:FF:000019">
    <property type="entry name" value="Glycosyltransferase"/>
    <property type="match status" value="1"/>
</dbReference>
<dbReference type="EMBL" id="JARBHA010000005">
    <property type="protein sequence ID" value="KAJ9701770.1"/>
    <property type="molecule type" value="Genomic_DNA"/>
</dbReference>
<evidence type="ECO:0000313" key="6">
    <source>
        <dbReference type="EMBL" id="KAJ9701770.1"/>
    </source>
</evidence>
<feature type="domain" description="Glycosyltransferase N-terminal" evidence="5">
    <location>
        <begin position="11"/>
        <end position="54"/>
    </location>
</feature>
<evidence type="ECO:0000256" key="2">
    <source>
        <dbReference type="ARBA" id="ARBA00022679"/>
    </source>
</evidence>
<dbReference type="GO" id="GO:0080044">
    <property type="term" value="F:quercetin 7-O-glucosyltransferase activity"/>
    <property type="evidence" value="ECO:0007669"/>
    <property type="project" value="TreeGrafter"/>
</dbReference>
<dbReference type="InterPro" id="IPR002213">
    <property type="entry name" value="UDP_glucos_trans"/>
</dbReference>
<evidence type="ECO:0000259" key="5">
    <source>
        <dbReference type="Pfam" id="PF26168"/>
    </source>
</evidence>
<comment type="similarity">
    <text evidence="1 3">Belongs to the UDP-glycosyltransferase family.</text>
</comment>